<dbReference type="Pfam" id="PF00001">
    <property type="entry name" value="7tm_1"/>
    <property type="match status" value="1"/>
</dbReference>
<dbReference type="Gene3D" id="1.20.1070.10">
    <property type="entry name" value="Rhodopsin 7-helix transmembrane proteins"/>
    <property type="match status" value="2"/>
</dbReference>
<feature type="transmembrane region" description="Helical" evidence="11">
    <location>
        <begin position="377"/>
        <end position="401"/>
    </location>
</feature>
<feature type="transmembrane region" description="Helical" evidence="11">
    <location>
        <begin position="170"/>
        <end position="191"/>
    </location>
</feature>
<organism evidence="13 14">
    <name type="scientific">Pinctada imbricata</name>
    <name type="common">Atlantic pearl-oyster</name>
    <name type="synonym">Pinctada martensii</name>
    <dbReference type="NCBI Taxonomy" id="66713"/>
    <lineage>
        <taxon>Eukaryota</taxon>
        <taxon>Metazoa</taxon>
        <taxon>Spiralia</taxon>
        <taxon>Lophotrochozoa</taxon>
        <taxon>Mollusca</taxon>
        <taxon>Bivalvia</taxon>
        <taxon>Autobranchia</taxon>
        <taxon>Pteriomorphia</taxon>
        <taxon>Pterioida</taxon>
        <taxon>Pterioidea</taxon>
        <taxon>Pteriidae</taxon>
        <taxon>Pinctada</taxon>
    </lineage>
</organism>
<evidence type="ECO:0000256" key="6">
    <source>
        <dbReference type="ARBA" id="ARBA00023040"/>
    </source>
</evidence>
<dbReference type="PRINTS" id="PR01012">
    <property type="entry name" value="NRPEPTIDEYR"/>
</dbReference>
<dbReference type="PANTHER" id="PTHR22752">
    <property type="entry name" value="G PROTEIN-COUPLED RECEPTOR"/>
    <property type="match status" value="1"/>
</dbReference>
<feature type="domain" description="G-protein coupled receptors family 1 profile" evidence="12">
    <location>
        <begin position="24"/>
        <end position="398"/>
    </location>
</feature>
<keyword evidence="5 11" id="KW-1133">Transmembrane helix</keyword>
<feature type="compositionally biased region" description="Basic and acidic residues" evidence="10">
    <location>
        <begin position="293"/>
        <end position="304"/>
    </location>
</feature>
<dbReference type="GO" id="GO:0005886">
    <property type="term" value="C:plasma membrane"/>
    <property type="evidence" value="ECO:0007669"/>
    <property type="project" value="UniProtKB-SubCell"/>
</dbReference>
<reference evidence="13" key="1">
    <citation type="submission" date="2019-08" db="EMBL/GenBank/DDBJ databases">
        <title>The improved chromosome-level genome for the pearl oyster Pinctada fucata martensii using PacBio sequencing and Hi-C.</title>
        <authorList>
            <person name="Zheng Z."/>
        </authorList>
    </citation>
    <scope>NUCLEOTIDE SEQUENCE</scope>
    <source>
        <strain evidence="13">ZZ-2019</strain>
        <tissue evidence="13">Adductor muscle</tissue>
    </source>
</reference>
<evidence type="ECO:0000256" key="1">
    <source>
        <dbReference type="ARBA" id="ARBA00004651"/>
    </source>
</evidence>
<keyword evidence="3" id="KW-1003">Cell membrane</keyword>
<evidence type="ECO:0000256" key="10">
    <source>
        <dbReference type="SAM" id="MobiDB-lite"/>
    </source>
</evidence>
<keyword evidence="4 11" id="KW-0812">Transmembrane</keyword>
<keyword evidence="9" id="KW-0807">Transducer</keyword>
<dbReference type="AlphaFoldDB" id="A0AA89C1Z2"/>
<gene>
    <name evidence="13" type="ORF">FSP39_018682</name>
</gene>
<dbReference type="InterPro" id="IPR017452">
    <property type="entry name" value="GPCR_Rhodpsn_7TM"/>
</dbReference>
<keyword evidence="6" id="KW-0297">G-protein coupled receptor</keyword>
<evidence type="ECO:0000256" key="4">
    <source>
        <dbReference type="ARBA" id="ARBA00022692"/>
    </source>
</evidence>
<dbReference type="InterPro" id="IPR000276">
    <property type="entry name" value="GPCR_Rhodpsn"/>
</dbReference>
<feature type="region of interest" description="Disordered" evidence="10">
    <location>
        <begin position="269"/>
        <end position="330"/>
    </location>
</feature>
<feature type="transmembrane region" description="Helical" evidence="11">
    <location>
        <begin position="45"/>
        <end position="68"/>
    </location>
</feature>
<evidence type="ECO:0000256" key="5">
    <source>
        <dbReference type="ARBA" id="ARBA00022989"/>
    </source>
</evidence>
<evidence type="ECO:0000256" key="2">
    <source>
        <dbReference type="ARBA" id="ARBA00010663"/>
    </source>
</evidence>
<feature type="transmembrane region" description="Helical" evidence="11">
    <location>
        <begin position="80"/>
        <end position="102"/>
    </location>
</feature>
<dbReference type="GO" id="GO:0004983">
    <property type="term" value="F:neuropeptide Y receptor activity"/>
    <property type="evidence" value="ECO:0007669"/>
    <property type="project" value="InterPro"/>
</dbReference>
<evidence type="ECO:0000256" key="3">
    <source>
        <dbReference type="ARBA" id="ARBA00022475"/>
    </source>
</evidence>
<dbReference type="InterPro" id="IPR000611">
    <property type="entry name" value="NPY_rcpt"/>
</dbReference>
<evidence type="ECO:0000259" key="12">
    <source>
        <dbReference type="PROSITE" id="PS50262"/>
    </source>
</evidence>
<evidence type="ECO:0000313" key="13">
    <source>
        <dbReference type="EMBL" id="KAK3098352.1"/>
    </source>
</evidence>
<evidence type="ECO:0000256" key="7">
    <source>
        <dbReference type="ARBA" id="ARBA00023136"/>
    </source>
</evidence>
<dbReference type="PROSITE" id="PS50262">
    <property type="entry name" value="G_PROTEIN_RECEP_F1_2"/>
    <property type="match status" value="1"/>
</dbReference>
<comment type="subcellular location">
    <subcellularLocation>
        <location evidence="1">Cell membrane</location>
        <topology evidence="1">Multi-pass membrane protein</topology>
    </subcellularLocation>
</comment>
<proteinExistence type="inferred from homology"/>
<feature type="transmembrane region" description="Helical" evidence="11">
    <location>
        <begin position="123"/>
        <end position="150"/>
    </location>
</feature>
<name>A0AA89C1Z2_PINIB</name>
<evidence type="ECO:0000256" key="9">
    <source>
        <dbReference type="ARBA" id="ARBA00023224"/>
    </source>
</evidence>
<feature type="transmembrane region" description="Helical" evidence="11">
    <location>
        <begin position="347"/>
        <end position="371"/>
    </location>
</feature>
<keyword evidence="7 11" id="KW-0472">Membrane</keyword>
<evidence type="ECO:0000256" key="11">
    <source>
        <dbReference type="SAM" id="Phobius"/>
    </source>
</evidence>
<keyword evidence="8" id="KW-0675">Receptor</keyword>
<feature type="transmembrane region" description="Helical" evidence="11">
    <location>
        <begin position="12"/>
        <end position="33"/>
    </location>
</feature>
<keyword evidence="14" id="KW-1185">Reference proteome</keyword>
<dbReference type="EMBL" id="VSWD01000007">
    <property type="protein sequence ID" value="KAK3098352.1"/>
    <property type="molecule type" value="Genomic_DNA"/>
</dbReference>
<dbReference type="SUPFAM" id="SSF81321">
    <property type="entry name" value="Family A G protein-coupled receptor-like"/>
    <property type="match status" value="1"/>
</dbReference>
<evidence type="ECO:0000256" key="8">
    <source>
        <dbReference type="ARBA" id="ARBA00023170"/>
    </source>
</evidence>
<evidence type="ECO:0000313" key="14">
    <source>
        <dbReference type="Proteomes" id="UP001186944"/>
    </source>
</evidence>
<dbReference type="CDD" id="cd00637">
    <property type="entry name" value="7tm_classA_rhodopsin-like"/>
    <property type="match status" value="1"/>
</dbReference>
<feature type="compositionally biased region" description="Polar residues" evidence="10">
    <location>
        <begin position="310"/>
        <end position="319"/>
    </location>
</feature>
<dbReference type="Proteomes" id="UP001186944">
    <property type="component" value="Unassembled WGS sequence"/>
</dbReference>
<feature type="compositionally biased region" description="Polar residues" evidence="10">
    <location>
        <begin position="278"/>
        <end position="292"/>
    </location>
</feature>
<dbReference type="PANTHER" id="PTHR22752:SF14">
    <property type="entry name" value="G-PROTEIN COUPLED RECEPTORS FAMILY 1 PROFILE DOMAIN-CONTAINING PROTEIN"/>
    <property type="match status" value="1"/>
</dbReference>
<sequence length="419" mass="47013">MDSRTDRLLQGISLIIICLLALIGNFSVLSMCLSKNMRTTTHSFTYVLAVADLLVTSLSMPMTAQTLIMGRWLYSDVVCHVWGLINLVTISASVMSLCNIAISRYVMVCRPHTYRRMYTPGNAAVFVLVASCLALVVSLTPVFGWSQIWYNPNQYICINDWANSKSFSKFFIVGCFGTPLVVMLVCNTLILRQIRRNNTRVDRRSRIRLSTLVQSISGLTVRPHLAIINARGGARRQDEIPLEDTSDLNVNLSVTVNVQSIETLESISDITHRDDQGEGTQNRTDSHGTVGQNEEHLDRAEKMSDAAGVRNSSKESTTVAMPRSVHHGSNNTYSGLQKLHELRLRRMLFVAPIMYTIFWTPFCLSVLTSVYSEKNMTIFHCLTLLIGYLNCCVNPVIYGLLNTNFNRKCRDFCRGKSSA</sequence>
<dbReference type="PRINTS" id="PR00237">
    <property type="entry name" value="GPCRRHODOPSN"/>
</dbReference>
<comment type="caution">
    <text evidence="13">The sequence shown here is derived from an EMBL/GenBank/DDBJ whole genome shotgun (WGS) entry which is preliminary data.</text>
</comment>
<protein>
    <recommendedName>
        <fullName evidence="12">G-protein coupled receptors family 1 profile domain-containing protein</fullName>
    </recommendedName>
</protein>
<comment type="similarity">
    <text evidence="2">Belongs to the G-protein coupled receptor 1 family.</text>
</comment>
<accession>A0AA89C1Z2</accession>